<name>A0ABR1AE60_HUSHU</name>
<organism evidence="5 6">
    <name type="scientific">Huso huso</name>
    <name type="common">Beluga</name>
    <name type="synonym">Acipenser huso</name>
    <dbReference type="NCBI Taxonomy" id="61971"/>
    <lineage>
        <taxon>Eukaryota</taxon>
        <taxon>Metazoa</taxon>
        <taxon>Chordata</taxon>
        <taxon>Craniata</taxon>
        <taxon>Vertebrata</taxon>
        <taxon>Euteleostomi</taxon>
        <taxon>Actinopterygii</taxon>
        <taxon>Chondrostei</taxon>
        <taxon>Acipenseriformes</taxon>
        <taxon>Acipenseridae</taxon>
        <taxon>Huso</taxon>
    </lineage>
</organism>
<keyword evidence="6" id="KW-1185">Reference proteome</keyword>
<protein>
    <submittedName>
        <fullName evidence="5">DNA-directed RNA polymerase III subunit RPC7-like</fullName>
    </submittedName>
</protein>
<sequence>MGFCNASKQASGGSVVTNVPECSSSVAVNQRFQVILCQPDSPSRAAILDPQHKRGVCSRAVMAGRGRGRASFTFNIEALGLGRGEALPDVAYQPRQVYPPTDYKPLPLKTGEDEDYMLALKHELKETMQSLPYHMDFPSVKKDVARYKEKYLQEYNKEMASTWTPDWRRLPRELMPIRKKKKISNVKTKPKIAPSKEKVDIVSKLEELEKKDEEGKSDGEGEEKKKPEEEEEEEEAAEEEYDEEEFEEENDYIASYFEDGDDFGGGSDDNVDEATY</sequence>
<dbReference type="PANTHER" id="PTHR15367">
    <property type="entry name" value="DNA-DIRECTED RNA POLYMERASE III"/>
    <property type="match status" value="1"/>
</dbReference>
<keyword evidence="3" id="KW-0539">Nucleus</keyword>
<feature type="region of interest" description="Disordered" evidence="4">
    <location>
        <begin position="185"/>
        <end position="276"/>
    </location>
</feature>
<dbReference type="InterPro" id="IPR024661">
    <property type="entry name" value="RNA_pol_III_Rpc31"/>
</dbReference>
<evidence type="ECO:0000256" key="4">
    <source>
        <dbReference type="SAM" id="MobiDB-lite"/>
    </source>
</evidence>
<comment type="similarity">
    <text evidence="2">Belongs to the eukaryotic RPC7 RNA polymerase subunit family.</text>
</comment>
<evidence type="ECO:0000313" key="5">
    <source>
        <dbReference type="EMBL" id="KAK6494926.1"/>
    </source>
</evidence>
<feature type="compositionally biased region" description="Basic and acidic residues" evidence="4">
    <location>
        <begin position="194"/>
        <end position="228"/>
    </location>
</feature>
<reference evidence="5 6" key="1">
    <citation type="submission" date="2021-05" db="EMBL/GenBank/DDBJ databases">
        <authorList>
            <person name="Zahm M."/>
            <person name="Klopp C."/>
            <person name="Cabau C."/>
            <person name="Kuhl H."/>
            <person name="Suciu R."/>
            <person name="Ciorpac M."/>
            <person name="Holostenco D."/>
            <person name="Gessner J."/>
            <person name="Wuertz S."/>
            <person name="Hohne C."/>
            <person name="Stock M."/>
            <person name="Gislard M."/>
            <person name="Lluch J."/>
            <person name="Milhes M."/>
            <person name="Lampietro C."/>
            <person name="Lopez Roques C."/>
            <person name="Donnadieu C."/>
            <person name="Du K."/>
            <person name="Schartl M."/>
            <person name="Guiguen Y."/>
        </authorList>
    </citation>
    <scope>NUCLEOTIDE SEQUENCE [LARGE SCALE GENOMIC DNA]</scope>
    <source>
        <strain evidence="5">Hh-F2</strain>
        <tissue evidence="5">Blood</tissue>
    </source>
</reference>
<evidence type="ECO:0000313" key="6">
    <source>
        <dbReference type="Proteomes" id="UP001369086"/>
    </source>
</evidence>
<comment type="caution">
    <text evidence="5">The sequence shown here is derived from an EMBL/GenBank/DDBJ whole genome shotgun (WGS) entry which is preliminary data.</text>
</comment>
<evidence type="ECO:0000256" key="3">
    <source>
        <dbReference type="ARBA" id="ARBA00023242"/>
    </source>
</evidence>
<dbReference type="EMBL" id="JAHFZB010000001">
    <property type="protein sequence ID" value="KAK6494926.1"/>
    <property type="molecule type" value="Genomic_DNA"/>
</dbReference>
<dbReference type="PANTHER" id="PTHR15367:SF3">
    <property type="entry name" value="DNA-DIRECTED RNA POLYMERASE III SUBUNIT RPC7"/>
    <property type="match status" value="1"/>
</dbReference>
<dbReference type="Pfam" id="PF11705">
    <property type="entry name" value="RNA_pol_3_Rpc31"/>
    <property type="match status" value="1"/>
</dbReference>
<evidence type="ECO:0000256" key="2">
    <source>
        <dbReference type="ARBA" id="ARBA00008352"/>
    </source>
</evidence>
<dbReference type="Proteomes" id="UP001369086">
    <property type="component" value="Unassembled WGS sequence"/>
</dbReference>
<proteinExistence type="inferred from homology"/>
<comment type="subcellular location">
    <subcellularLocation>
        <location evidence="1">Nucleus</location>
    </subcellularLocation>
</comment>
<gene>
    <name evidence="5" type="ORF">HHUSO_G1567</name>
</gene>
<evidence type="ECO:0000256" key="1">
    <source>
        <dbReference type="ARBA" id="ARBA00004123"/>
    </source>
</evidence>
<accession>A0ABR1AE60</accession>
<feature type="compositionally biased region" description="Acidic residues" evidence="4">
    <location>
        <begin position="229"/>
        <end position="251"/>
    </location>
</feature>